<organism evidence="2 3">
    <name type="scientific">Eimeria tenella</name>
    <name type="common">Coccidian parasite</name>
    <dbReference type="NCBI Taxonomy" id="5802"/>
    <lineage>
        <taxon>Eukaryota</taxon>
        <taxon>Sar</taxon>
        <taxon>Alveolata</taxon>
        <taxon>Apicomplexa</taxon>
        <taxon>Conoidasida</taxon>
        <taxon>Coccidia</taxon>
        <taxon>Eucoccidiorida</taxon>
        <taxon>Eimeriorina</taxon>
        <taxon>Eimeriidae</taxon>
        <taxon>Eimeria</taxon>
    </lineage>
</organism>
<evidence type="ECO:0000313" key="3">
    <source>
        <dbReference type="Proteomes" id="UP000030747"/>
    </source>
</evidence>
<keyword evidence="3" id="KW-1185">Reference proteome</keyword>
<evidence type="ECO:0000256" key="1">
    <source>
        <dbReference type="SAM" id="MobiDB-lite"/>
    </source>
</evidence>
<dbReference type="EMBL" id="HG675711">
    <property type="protein sequence ID" value="CDJ42338.1"/>
    <property type="molecule type" value="Genomic_DNA"/>
</dbReference>
<sequence>MAAPGEAAGSKGAAAGAAEAAAAAAARAAWLRAAARGAGARSRGSALAELERQQRSSSSSSSSSSSPQRYLTFAQRQALVNSPAPAWLPMLVAFGMICFVSMTLSGLGGEGDLSRGGGERWELPLAAEGALQQQLLQQQLLQQAAAAAADAEPADADPQRPRRSSQLLLASHEQALDWVESKQSLSTLMLRPADYVTLHEAPAQLQQLASLLLQQARDLQQTQRLQPYSHSKLSLLLQQDLIAAAELVLLCRILAARGALDAAQVQRLQQLLQLALQRFGKQWPAAIGLSRYVPSSSDQELYLRLVSAVAAALDDAVRFCLAEAQQSPENAKIDKRKRAWNVLTARFDIQRLLQGAGFPEVVADVFRTE</sequence>
<evidence type="ECO:0000313" key="2">
    <source>
        <dbReference type="EMBL" id="CDJ42338.1"/>
    </source>
</evidence>
<reference evidence="2" key="2">
    <citation type="submission" date="2013-10" db="EMBL/GenBank/DDBJ databases">
        <authorList>
            <person name="Aslett M."/>
        </authorList>
    </citation>
    <scope>NUCLEOTIDE SEQUENCE [LARGE SCALE GENOMIC DNA]</scope>
    <source>
        <strain evidence="2">Houghton</strain>
    </source>
</reference>
<proteinExistence type="predicted"/>
<gene>
    <name evidence="2" type="ORF">ETH_00018785</name>
</gene>
<dbReference type="VEuPathDB" id="ToxoDB:ETH2_1503600"/>
<accession>U6KZI0</accession>
<feature type="region of interest" description="Disordered" evidence="1">
    <location>
        <begin position="41"/>
        <end position="67"/>
    </location>
</feature>
<dbReference type="AlphaFoldDB" id="U6KZI0"/>
<feature type="compositionally biased region" description="Low complexity" evidence="1">
    <location>
        <begin position="56"/>
        <end position="66"/>
    </location>
</feature>
<dbReference type="OrthoDB" id="354702at2759"/>
<reference evidence="2" key="1">
    <citation type="submission" date="2013-10" db="EMBL/GenBank/DDBJ databases">
        <title>Genomic analysis of the causative agents of coccidiosis in chickens.</title>
        <authorList>
            <person name="Reid A.J."/>
            <person name="Blake D."/>
            <person name="Billington K."/>
            <person name="Browne H."/>
            <person name="Dunn M."/>
            <person name="Hung S."/>
            <person name="Kawahara F."/>
            <person name="Miranda-Saavedra D."/>
            <person name="Mourier T."/>
            <person name="Nagra H."/>
            <person name="Otto T.D."/>
            <person name="Rawlings N."/>
            <person name="Sanchez A."/>
            <person name="Sanders M."/>
            <person name="Subramaniam C."/>
            <person name="Tay Y."/>
            <person name="Dear P."/>
            <person name="Doerig C."/>
            <person name="Gruber A."/>
            <person name="Parkinson J."/>
            <person name="Shirley M."/>
            <person name="Wan K.L."/>
            <person name="Berriman M."/>
            <person name="Tomley F."/>
            <person name="Pain A."/>
        </authorList>
    </citation>
    <scope>NUCLEOTIDE SEQUENCE [LARGE SCALE GENOMIC DNA]</scope>
    <source>
        <strain evidence="2">Houghton</strain>
    </source>
</reference>
<protein>
    <submittedName>
        <fullName evidence="2">Uncharacterized protein</fullName>
    </submittedName>
</protein>
<dbReference type="VEuPathDB" id="ToxoDB:ETH_00018785"/>
<dbReference type="RefSeq" id="XP_013233088.1">
    <property type="nucleotide sequence ID" value="XM_013377634.1"/>
</dbReference>
<dbReference type="Proteomes" id="UP000030747">
    <property type="component" value="Unassembled WGS sequence"/>
</dbReference>
<name>U6KZI0_EIMTE</name>
<dbReference type="GeneID" id="25252890"/>